<evidence type="ECO:0000313" key="7">
    <source>
        <dbReference type="EMBL" id="OMO59222.1"/>
    </source>
</evidence>
<dbReference type="AlphaFoldDB" id="A0A1R3GMC7"/>
<keyword evidence="3" id="KW-0804">Transcription</keyword>
<dbReference type="Gene3D" id="2.170.150.80">
    <property type="entry name" value="NAC domain"/>
    <property type="match status" value="1"/>
</dbReference>
<comment type="caution">
    <text evidence="7">The sequence shown here is derived from an EMBL/GenBank/DDBJ whole genome shotgun (WGS) entry which is preliminary data.</text>
</comment>
<dbReference type="OrthoDB" id="1109790at2759"/>
<evidence type="ECO:0000259" key="6">
    <source>
        <dbReference type="PROSITE" id="PS51005"/>
    </source>
</evidence>
<keyword evidence="2" id="KW-0238">DNA-binding</keyword>
<feature type="domain" description="NAC" evidence="6">
    <location>
        <begin position="1"/>
        <end position="80"/>
    </location>
</feature>
<dbReference type="PANTHER" id="PTHR31744:SF210">
    <property type="entry name" value="NAC DOMAIN-CONTAINING PROTEIN 86-LIKE"/>
    <property type="match status" value="1"/>
</dbReference>
<evidence type="ECO:0000256" key="5">
    <source>
        <dbReference type="SAM" id="MobiDB-lite"/>
    </source>
</evidence>
<evidence type="ECO:0000256" key="1">
    <source>
        <dbReference type="ARBA" id="ARBA00023015"/>
    </source>
</evidence>
<evidence type="ECO:0000256" key="2">
    <source>
        <dbReference type="ARBA" id="ARBA00023125"/>
    </source>
</evidence>
<proteinExistence type="predicted"/>
<keyword evidence="8" id="KW-1185">Reference proteome</keyword>
<dbReference type="Pfam" id="PF02365">
    <property type="entry name" value="NAM"/>
    <property type="match status" value="1"/>
</dbReference>
<protein>
    <submittedName>
        <fullName evidence="7">No apical meristem (NAM) protein</fullName>
    </submittedName>
</protein>
<dbReference type="PROSITE" id="PS51005">
    <property type="entry name" value="NAC"/>
    <property type="match status" value="1"/>
</dbReference>
<keyword evidence="4" id="KW-0539">Nucleus</keyword>
<gene>
    <name evidence="7" type="ORF">CCACVL1_24986</name>
</gene>
<reference evidence="7 8" key="1">
    <citation type="submission" date="2013-09" db="EMBL/GenBank/DDBJ databases">
        <title>Corchorus capsularis genome sequencing.</title>
        <authorList>
            <person name="Alam M."/>
            <person name="Haque M.S."/>
            <person name="Islam M.S."/>
            <person name="Emdad E.M."/>
            <person name="Islam M.M."/>
            <person name="Ahmed B."/>
            <person name="Halim A."/>
            <person name="Hossen Q.M.M."/>
            <person name="Hossain M.Z."/>
            <person name="Ahmed R."/>
            <person name="Khan M.M."/>
            <person name="Islam R."/>
            <person name="Rashid M.M."/>
            <person name="Khan S.A."/>
            <person name="Rahman M.S."/>
            <person name="Alam M."/>
        </authorList>
    </citation>
    <scope>NUCLEOTIDE SEQUENCE [LARGE SCALE GENOMIC DNA]</scope>
    <source>
        <strain evidence="8">cv. CVL-1</strain>
        <tissue evidence="7">Whole seedling</tissue>
    </source>
</reference>
<feature type="region of interest" description="Disordered" evidence="5">
    <location>
        <begin position="120"/>
        <end position="140"/>
    </location>
</feature>
<dbReference type="STRING" id="210143.A0A1R3GMC7"/>
<name>A0A1R3GMC7_COCAP</name>
<feature type="compositionally biased region" description="Polar residues" evidence="5">
    <location>
        <begin position="125"/>
        <end position="140"/>
    </location>
</feature>
<dbReference type="EMBL" id="AWWV01014007">
    <property type="protein sequence ID" value="OMO59222.1"/>
    <property type="molecule type" value="Genomic_DNA"/>
</dbReference>
<evidence type="ECO:0000256" key="4">
    <source>
        <dbReference type="ARBA" id="ARBA00023242"/>
    </source>
</evidence>
<dbReference type="InterPro" id="IPR036093">
    <property type="entry name" value="NAC_dom_sf"/>
</dbReference>
<dbReference type="Proteomes" id="UP000188268">
    <property type="component" value="Unassembled WGS sequence"/>
</dbReference>
<keyword evidence="1" id="KW-0805">Transcription regulation</keyword>
<dbReference type="InterPro" id="IPR003441">
    <property type="entry name" value="NAC-dom"/>
</dbReference>
<dbReference type="SUPFAM" id="SSF101941">
    <property type="entry name" value="NAC domain"/>
    <property type="match status" value="1"/>
</dbReference>
<dbReference type="GO" id="GO:0003677">
    <property type="term" value="F:DNA binding"/>
    <property type="evidence" value="ECO:0007669"/>
    <property type="project" value="UniProtKB-KW"/>
</dbReference>
<sequence>MQKKRGSVKSLPNHSSKFGYWKGSGKDRHIKYKEEMLGVMKTLVFYCGKSPKGERTNWVIHEYSLGKGVQNYVICVVFQKDGFGRTKGFQYAASASVLDAFASVLDASSPVVPIDVPESMGAPQVPSQASQVEESLDSNSDSLVGYLNESL</sequence>
<organism evidence="7 8">
    <name type="scientific">Corchorus capsularis</name>
    <name type="common">Jute</name>
    <dbReference type="NCBI Taxonomy" id="210143"/>
    <lineage>
        <taxon>Eukaryota</taxon>
        <taxon>Viridiplantae</taxon>
        <taxon>Streptophyta</taxon>
        <taxon>Embryophyta</taxon>
        <taxon>Tracheophyta</taxon>
        <taxon>Spermatophyta</taxon>
        <taxon>Magnoliopsida</taxon>
        <taxon>eudicotyledons</taxon>
        <taxon>Gunneridae</taxon>
        <taxon>Pentapetalae</taxon>
        <taxon>rosids</taxon>
        <taxon>malvids</taxon>
        <taxon>Malvales</taxon>
        <taxon>Malvaceae</taxon>
        <taxon>Grewioideae</taxon>
        <taxon>Apeibeae</taxon>
        <taxon>Corchorus</taxon>
    </lineage>
</organism>
<evidence type="ECO:0000313" key="8">
    <source>
        <dbReference type="Proteomes" id="UP000188268"/>
    </source>
</evidence>
<accession>A0A1R3GMC7</accession>
<dbReference type="PANTHER" id="PTHR31744">
    <property type="entry name" value="PROTEIN CUP-SHAPED COTYLEDON 2-RELATED"/>
    <property type="match status" value="1"/>
</dbReference>
<dbReference type="GO" id="GO:0006355">
    <property type="term" value="P:regulation of DNA-templated transcription"/>
    <property type="evidence" value="ECO:0007669"/>
    <property type="project" value="InterPro"/>
</dbReference>
<evidence type="ECO:0000256" key="3">
    <source>
        <dbReference type="ARBA" id="ARBA00023163"/>
    </source>
</evidence>
<dbReference type="Gramene" id="OMO59222">
    <property type="protein sequence ID" value="OMO59222"/>
    <property type="gene ID" value="CCACVL1_24986"/>
</dbReference>